<dbReference type="RefSeq" id="WP_013554228.1">
    <property type="nucleotide sequence ID" value="NC_014935.1"/>
</dbReference>
<sequence length="551" mass="62606">MPDLRSKNVRIIAALVLVLLILGLFLILRDSSRLITADQLDILAQKKLITRVVREDPYLYVRTSRMLYRVPVDAVDLKKLGREFPIEIRQKWNLINLGLILLLLMLVGLAVVIYYLSRRDRLESTLRQGSKETYTSAPSEEPLKPTRSKVRFDDVAGSEEVKEDLREIIDFLRHPARYKKFDIRLPKGVLLAGPPGVGKTLMAKAVAGEAKVPFFYQSGANIVEIYVGMGPRRVHELFQAAKKAAPAIIFIDEIDAVGRSRGSLRNEEREATLNQLLTEMDGFESDSGVVVLAATNRMEMLDPALLRPGRFDRRVHLSLPDQQDRRAILELYLKRKAHNVDLEALARSTVGFSAAALSTLVNEAALHALRRGKKVIDQEDFDAVRETVISGKRKILSFSDEERRIQAVYQSGKALVATWLDVPYERIGIVTTRMREADREIISRSEMLARIKVLLAGSAAVEMIFKEQYSNGAEDRALAISEVRRLVREFGSGERLVAGEEEAERLLTELYREVRLMLEKLEEVRKTIEAWLLEHENIGEEEARRILRDLF</sequence>
<reference evidence="13 14" key="1">
    <citation type="journal article" date="2011" name="Stand. Genomic Sci.">
        <title>Complete genome sequence of Nitratifractor salsuginis type strain (E9I37-1).</title>
        <authorList>
            <person name="Anderson I."/>
            <person name="Sikorski J."/>
            <person name="Zeytun A."/>
            <person name="Nolan M."/>
            <person name="Lapidus A."/>
            <person name="Lucas S."/>
            <person name="Hammon N."/>
            <person name="Deshpande S."/>
            <person name="Cheng J.F."/>
            <person name="Tapia R."/>
            <person name="Han C."/>
            <person name="Goodwin L."/>
            <person name="Pitluck S."/>
            <person name="Liolios K."/>
            <person name="Pagani I."/>
            <person name="Ivanova N."/>
            <person name="Huntemann M."/>
            <person name="Mavromatis K."/>
            <person name="Ovchinikova G."/>
            <person name="Pati A."/>
            <person name="Chen A."/>
            <person name="Palaniappan K."/>
            <person name="Land M."/>
            <person name="Hauser L."/>
            <person name="Brambilla E.M."/>
            <person name="Ngatchou-Djao O.D."/>
            <person name="Rohde M."/>
            <person name="Tindall B.J."/>
            <person name="Goker M."/>
            <person name="Detter J.C."/>
            <person name="Woyke T."/>
            <person name="Bristow J."/>
            <person name="Eisen J.A."/>
            <person name="Markowitz V."/>
            <person name="Hugenholtz P."/>
            <person name="Klenk H.P."/>
            <person name="Kyrpides N.C."/>
        </authorList>
    </citation>
    <scope>NUCLEOTIDE SEQUENCE [LARGE SCALE GENOMIC DNA]</scope>
    <source>
        <strain evidence="14">DSM 16511 / JCM 12458 / E9I37-1</strain>
    </source>
</reference>
<dbReference type="EC" id="3.6.1.3" evidence="13"/>
<dbReference type="Pfam" id="PF17862">
    <property type="entry name" value="AAA_lid_3"/>
    <property type="match status" value="1"/>
</dbReference>
<evidence type="ECO:0000256" key="3">
    <source>
        <dbReference type="ARBA" id="ARBA00022723"/>
    </source>
</evidence>
<dbReference type="InterPro" id="IPR041569">
    <property type="entry name" value="AAA_lid_3"/>
</dbReference>
<evidence type="ECO:0000256" key="6">
    <source>
        <dbReference type="ARBA" id="ARBA00022833"/>
    </source>
</evidence>
<feature type="transmembrane region" description="Helical" evidence="11">
    <location>
        <begin position="94"/>
        <end position="117"/>
    </location>
</feature>
<gene>
    <name evidence="13" type="ordered locus">Nitsa_1286</name>
</gene>
<dbReference type="SUPFAM" id="SSF52540">
    <property type="entry name" value="P-loop containing nucleoside triphosphate hydrolases"/>
    <property type="match status" value="1"/>
</dbReference>
<evidence type="ECO:0000313" key="13">
    <source>
        <dbReference type="EMBL" id="ADV46538.1"/>
    </source>
</evidence>
<evidence type="ECO:0000256" key="4">
    <source>
        <dbReference type="ARBA" id="ARBA00022741"/>
    </source>
</evidence>
<keyword evidence="14" id="KW-1185">Reference proteome</keyword>
<dbReference type="GO" id="GO:0005737">
    <property type="term" value="C:cytoplasm"/>
    <property type="evidence" value="ECO:0007669"/>
    <property type="project" value="UniProtKB-ARBA"/>
</dbReference>
<dbReference type="InterPro" id="IPR003593">
    <property type="entry name" value="AAA+_ATPase"/>
</dbReference>
<dbReference type="InterPro" id="IPR003959">
    <property type="entry name" value="ATPase_AAA_core"/>
</dbReference>
<protein>
    <submittedName>
        <fullName evidence="13">Adenosinetriphosphatase</fullName>
        <ecNumber evidence="13">3.6.1.3</ecNumber>
    </submittedName>
</protein>
<dbReference type="SMART" id="SM00382">
    <property type="entry name" value="AAA"/>
    <property type="match status" value="1"/>
</dbReference>
<keyword evidence="5 13" id="KW-0378">Hydrolase</keyword>
<dbReference type="SUPFAM" id="SSF140990">
    <property type="entry name" value="FtsH protease domain-like"/>
    <property type="match status" value="1"/>
</dbReference>
<proteinExistence type="inferred from homology"/>
<dbReference type="GO" id="GO:0046872">
    <property type="term" value="F:metal ion binding"/>
    <property type="evidence" value="ECO:0007669"/>
    <property type="project" value="UniProtKB-KW"/>
</dbReference>
<keyword evidence="11" id="KW-0472">Membrane</keyword>
<feature type="domain" description="AAA+ ATPase" evidence="12">
    <location>
        <begin position="185"/>
        <end position="321"/>
    </location>
</feature>
<dbReference type="GO" id="GO:0005524">
    <property type="term" value="F:ATP binding"/>
    <property type="evidence" value="ECO:0007669"/>
    <property type="project" value="UniProtKB-KW"/>
</dbReference>
<keyword evidence="3" id="KW-0479">Metal-binding</keyword>
<organism evidence="13 14">
    <name type="scientific">Nitratifractor salsuginis (strain DSM 16511 / JCM 12458 / E9I37-1)</name>
    <dbReference type="NCBI Taxonomy" id="749222"/>
    <lineage>
        <taxon>Bacteria</taxon>
        <taxon>Pseudomonadati</taxon>
        <taxon>Campylobacterota</taxon>
        <taxon>Epsilonproteobacteria</taxon>
        <taxon>Campylobacterales</taxon>
        <taxon>Sulfurovaceae</taxon>
        <taxon>Nitratifractor</taxon>
    </lineage>
</organism>
<dbReference type="STRING" id="749222.Nitsa_1286"/>
<keyword evidence="7 9" id="KW-0067">ATP-binding</keyword>
<keyword evidence="2" id="KW-0645">Protease</keyword>
<dbReference type="GO" id="GO:0030163">
    <property type="term" value="P:protein catabolic process"/>
    <property type="evidence" value="ECO:0007669"/>
    <property type="project" value="TreeGrafter"/>
</dbReference>
<evidence type="ECO:0000256" key="5">
    <source>
        <dbReference type="ARBA" id="ARBA00022801"/>
    </source>
</evidence>
<evidence type="ECO:0000259" key="12">
    <source>
        <dbReference type="SMART" id="SM00382"/>
    </source>
</evidence>
<accession>E6WYV2</accession>
<dbReference type="HOGENOM" id="CLU_000688_16_2_7"/>
<keyword evidence="10" id="KW-0175">Coiled coil</keyword>
<dbReference type="PANTHER" id="PTHR23076">
    <property type="entry name" value="METALLOPROTEASE M41 FTSH"/>
    <property type="match status" value="1"/>
</dbReference>
<evidence type="ECO:0000256" key="9">
    <source>
        <dbReference type="RuleBase" id="RU003651"/>
    </source>
</evidence>
<evidence type="ECO:0000256" key="8">
    <source>
        <dbReference type="ARBA" id="ARBA00023049"/>
    </source>
</evidence>
<reference evidence="14" key="2">
    <citation type="submission" date="2011-01" db="EMBL/GenBank/DDBJ databases">
        <title>The complete genome of Nitratifractor salsuginis DSM 16511.</title>
        <authorList>
            <consortium name="US DOE Joint Genome Institute (JGI-PGF)"/>
            <person name="Lucas S."/>
            <person name="Copeland A."/>
            <person name="Lapidus A."/>
            <person name="Bruce D."/>
            <person name="Goodwin L."/>
            <person name="Pitluck S."/>
            <person name="Kyrpides N."/>
            <person name="Mavromatis K."/>
            <person name="Ivanova N."/>
            <person name="Mikhailova N."/>
            <person name="Zeytun A."/>
            <person name="Detter J.C."/>
            <person name="Tapia R."/>
            <person name="Han C."/>
            <person name="Land M."/>
            <person name="Hauser L."/>
            <person name="Markowitz V."/>
            <person name="Cheng J.-F."/>
            <person name="Hugenholtz P."/>
            <person name="Woyke T."/>
            <person name="Wu D."/>
            <person name="Tindall B."/>
            <person name="Schuetze A."/>
            <person name="Brambilla E."/>
            <person name="Klenk H.-P."/>
            <person name="Eisen J.A."/>
        </authorList>
    </citation>
    <scope>NUCLEOTIDE SEQUENCE [LARGE SCALE GENOMIC DNA]</scope>
    <source>
        <strain evidence="14">DSM 16511 / JCM 12458 / E9I37-1</strain>
    </source>
</reference>
<dbReference type="FunFam" id="3.40.50.300:FF:000352">
    <property type="entry name" value="ATP-dependent zinc metalloprotease FTSH 7, chloroplastic"/>
    <property type="match status" value="1"/>
</dbReference>
<comment type="similarity">
    <text evidence="9">Belongs to the AAA ATPase family.</text>
</comment>
<dbReference type="AlphaFoldDB" id="E6WYV2"/>
<dbReference type="PROSITE" id="PS00674">
    <property type="entry name" value="AAA"/>
    <property type="match status" value="1"/>
</dbReference>
<feature type="transmembrane region" description="Helical" evidence="11">
    <location>
        <begin position="9"/>
        <end position="28"/>
    </location>
</feature>
<dbReference type="InterPro" id="IPR027417">
    <property type="entry name" value="P-loop_NTPase"/>
</dbReference>
<dbReference type="GO" id="GO:0016887">
    <property type="term" value="F:ATP hydrolysis activity"/>
    <property type="evidence" value="ECO:0007669"/>
    <property type="project" value="InterPro"/>
</dbReference>
<evidence type="ECO:0000256" key="10">
    <source>
        <dbReference type="SAM" id="Coils"/>
    </source>
</evidence>
<dbReference type="eggNOG" id="COG0465">
    <property type="taxonomic scope" value="Bacteria"/>
</dbReference>
<evidence type="ECO:0000256" key="7">
    <source>
        <dbReference type="ARBA" id="ARBA00022840"/>
    </source>
</evidence>
<dbReference type="InterPro" id="IPR003960">
    <property type="entry name" value="ATPase_AAA_CS"/>
</dbReference>
<dbReference type="Gene3D" id="3.40.50.300">
    <property type="entry name" value="P-loop containing nucleotide triphosphate hydrolases"/>
    <property type="match status" value="1"/>
</dbReference>
<name>E6WYV2_NITSE</name>
<dbReference type="Gene3D" id="1.10.8.60">
    <property type="match status" value="1"/>
</dbReference>
<evidence type="ECO:0000256" key="1">
    <source>
        <dbReference type="ARBA" id="ARBA00001947"/>
    </source>
</evidence>
<keyword evidence="11" id="KW-1133">Transmembrane helix</keyword>
<dbReference type="GO" id="GO:0004176">
    <property type="term" value="F:ATP-dependent peptidase activity"/>
    <property type="evidence" value="ECO:0007669"/>
    <property type="project" value="InterPro"/>
</dbReference>
<comment type="cofactor">
    <cofactor evidence="1">
        <name>Zn(2+)</name>
        <dbReference type="ChEBI" id="CHEBI:29105"/>
    </cofactor>
</comment>
<dbReference type="GO" id="GO:0005886">
    <property type="term" value="C:plasma membrane"/>
    <property type="evidence" value="ECO:0007669"/>
    <property type="project" value="TreeGrafter"/>
</dbReference>
<dbReference type="EMBL" id="CP002452">
    <property type="protein sequence ID" value="ADV46538.1"/>
    <property type="molecule type" value="Genomic_DNA"/>
</dbReference>
<evidence type="ECO:0000256" key="2">
    <source>
        <dbReference type="ARBA" id="ARBA00022670"/>
    </source>
</evidence>
<dbReference type="OrthoDB" id="9809379at2"/>
<dbReference type="GO" id="GO:0004222">
    <property type="term" value="F:metalloendopeptidase activity"/>
    <property type="evidence" value="ECO:0007669"/>
    <property type="project" value="InterPro"/>
</dbReference>
<dbReference type="Pfam" id="PF00004">
    <property type="entry name" value="AAA"/>
    <property type="match status" value="1"/>
</dbReference>
<dbReference type="Proteomes" id="UP000008633">
    <property type="component" value="Chromosome"/>
</dbReference>
<dbReference type="Gene3D" id="1.20.58.760">
    <property type="entry name" value="Peptidase M41"/>
    <property type="match status" value="1"/>
</dbReference>
<dbReference type="KEGG" id="nsa:Nitsa_1286"/>
<keyword evidence="11" id="KW-0812">Transmembrane</keyword>
<evidence type="ECO:0000256" key="11">
    <source>
        <dbReference type="SAM" id="Phobius"/>
    </source>
</evidence>
<keyword evidence="8" id="KW-0482">Metalloprotease</keyword>
<dbReference type="InterPro" id="IPR037219">
    <property type="entry name" value="Peptidase_M41-like"/>
</dbReference>
<evidence type="ECO:0000313" key="14">
    <source>
        <dbReference type="Proteomes" id="UP000008633"/>
    </source>
</evidence>
<keyword evidence="4 9" id="KW-0547">Nucleotide-binding</keyword>
<keyword evidence="6" id="KW-0862">Zinc</keyword>
<feature type="coiled-coil region" evidence="10">
    <location>
        <begin position="500"/>
        <end position="527"/>
    </location>
</feature>
<dbReference type="PANTHER" id="PTHR23076:SF97">
    <property type="entry name" value="ATP-DEPENDENT ZINC METALLOPROTEASE YME1L1"/>
    <property type="match status" value="1"/>
</dbReference>
<dbReference type="GO" id="GO:0006508">
    <property type="term" value="P:proteolysis"/>
    <property type="evidence" value="ECO:0007669"/>
    <property type="project" value="UniProtKB-KW"/>
</dbReference>